<reference evidence="3 4" key="1">
    <citation type="submission" date="2020-07" db="EMBL/GenBank/DDBJ databases">
        <authorList>
            <person name="Feng X."/>
        </authorList>
    </citation>
    <scope>NUCLEOTIDE SEQUENCE [LARGE SCALE GENOMIC DNA]</scope>
    <source>
        <strain evidence="3 4">JCM23202</strain>
    </source>
</reference>
<dbReference type="Proteomes" id="UP000526501">
    <property type="component" value="Unassembled WGS sequence"/>
</dbReference>
<feature type="transmembrane region" description="Helical" evidence="2">
    <location>
        <begin position="141"/>
        <end position="160"/>
    </location>
</feature>
<dbReference type="GO" id="GO:0005886">
    <property type="term" value="C:plasma membrane"/>
    <property type="evidence" value="ECO:0007669"/>
    <property type="project" value="UniProtKB-SubCell"/>
</dbReference>
<keyword evidence="4" id="KW-1185">Reference proteome</keyword>
<protein>
    <recommendedName>
        <fullName evidence="2">NADH-quinone oxidoreductase subunit J</fullName>
        <ecNumber evidence="2">7.1.1.-</ecNumber>
    </recommendedName>
</protein>
<dbReference type="PANTHER" id="PTHR33269">
    <property type="entry name" value="NADH-UBIQUINONE OXIDOREDUCTASE CHAIN 6"/>
    <property type="match status" value="1"/>
</dbReference>
<feature type="transmembrane region" description="Helical" evidence="2">
    <location>
        <begin position="53"/>
        <end position="75"/>
    </location>
</feature>
<keyword evidence="2" id="KW-0472">Membrane</keyword>
<keyword evidence="2" id="KW-1003">Cell membrane</keyword>
<keyword evidence="2" id="KW-1133">Transmembrane helix</keyword>
<proteinExistence type="inferred from homology"/>
<dbReference type="EC" id="7.1.1.-" evidence="2"/>
<dbReference type="EMBL" id="JACHVC010000007">
    <property type="protein sequence ID" value="MBC2605957.1"/>
    <property type="molecule type" value="Genomic_DNA"/>
</dbReference>
<dbReference type="GO" id="GO:0048038">
    <property type="term" value="F:quinone binding"/>
    <property type="evidence" value="ECO:0007669"/>
    <property type="project" value="UniProtKB-UniRule"/>
</dbReference>
<organism evidence="3 4">
    <name type="scientific">Pelagicoccus albus</name>
    <dbReference type="NCBI Taxonomy" id="415222"/>
    <lineage>
        <taxon>Bacteria</taxon>
        <taxon>Pseudomonadati</taxon>
        <taxon>Verrucomicrobiota</taxon>
        <taxon>Opitutia</taxon>
        <taxon>Puniceicoccales</taxon>
        <taxon>Pelagicoccaceae</taxon>
        <taxon>Pelagicoccus</taxon>
    </lineage>
</organism>
<keyword evidence="2" id="KW-0812">Transmembrane</keyword>
<feature type="transmembrane region" description="Helical" evidence="2">
    <location>
        <begin position="87"/>
        <end position="107"/>
    </location>
</feature>
<accession>A0A7X1B5L5</accession>
<gene>
    <name evidence="3" type="ORF">H5P27_07865</name>
</gene>
<feature type="transmembrane region" description="Helical" evidence="2">
    <location>
        <begin position="29"/>
        <end position="47"/>
    </location>
</feature>
<dbReference type="Gene3D" id="1.20.120.1200">
    <property type="entry name" value="NADH-ubiquinone/plastoquinone oxidoreductase chain 6, subunit NuoJ"/>
    <property type="match status" value="1"/>
</dbReference>
<dbReference type="Pfam" id="PF00499">
    <property type="entry name" value="Oxidored_q3"/>
    <property type="match status" value="1"/>
</dbReference>
<sequence>MTDLFFYIFATLSLGAAFGVVFSRNPVNAAMYLILTFLGMASLFVTLEAYFLAVIQVLVYAGAVVVLFLFIIMLLDVKDETQHRVKPLTWVASVIGFALLIVGIVSISSSDNIKATASTLPDAAGASLKNFGYELFTTYQLPMQVTGFLLLIAMIGVIVLSKKVKTD</sequence>
<name>A0A7X1B5L5_9BACT</name>
<keyword evidence="2" id="KW-0874">Quinone</keyword>
<dbReference type="RefSeq" id="WP_185659844.1">
    <property type="nucleotide sequence ID" value="NZ_CAWPOO010000007.1"/>
</dbReference>
<comment type="caution">
    <text evidence="3">The sequence shown here is derived from an EMBL/GenBank/DDBJ whole genome shotgun (WGS) entry which is preliminary data.</text>
</comment>
<evidence type="ECO:0000256" key="1">
    <source>
        <dbReference type="ARBA" id="ARBA00005698"/>
    </source>
</evidence>
<evidence type="ECO:0000256" key="2">
    <source>
        <dbReference type="RuleBase" id="RU004429"/>
    </source>
</evidence>
<keyword evidence="2" id="KW-0520">NAD</keyword>
<comment type="catalytic activity">
    <reaction evidence="2">
        <text>a quinone + NADH + 5 H(+)(in) = a quinol + NAD(+) + 4 H(+)(out)</text>
        <dbReference type="Rhea" id="RHEA:57888"/>
        <dbReference type="ChEBI" id="CHEBI:15378"/>
        <dbReference type="ChEBI" id="CHEBI:24646"/>
        <dbReference type="ChEBI" id="CHEBI:57540"/>
        <dbReference type="ChEBI" id="CHEBI:57945"/>
        <dbReference type="ChEBI" id="CHEBI:132124"/>
    </reaction>
</comment>
<evidence type="ECO:0000313" key="3">
    <source>
        <dbReference type="EMBL" id="MBC2605957.1"/>
    </source>
</evidence>
<feature type="transmembrane region" description="Helical" evidence="2">
    <location>
        <begin position="6"/>
        <end position="22"/>
    </location>
</feature>
<dbReference type="InterPro" id="IPR001457">
    <property type="entry name" value="NADH_UbQ/plastoQ_OxRdtase_su6"/>
</dbReference>
<comment type="subcellular location">
    <subcellularLocation>
        <location evidence="2">Cell membrane</location>
        <topology evidence="2">Multi-pass membrane protein</topology>
    </subcellularLocation>
</comment>
<dbReference type="AlphaFoldDB" id="A0A7X1B5L5"/>
<dbReference type="PANTHER" id="PTHR33269:SF17">
    <property type="entry name" value="NADH-UBIQUINONE OXIDOREDUCTASE CHAIN 6"/>
    <property type="match status" value="1"/>
</dbReference>
<evidence type="ECO:0000313" key="4">
    <source>
        <dbReference type="Proteomes" id="UP000526501"/>
    </source>
</evidence>
<dbReference type="InterPro" id="IPR042106">
    <property type="entry name" value="Nuo/plastoQ_OxRdtase_6_NuoJ"/>
</dbReference>
<dbReference type="GO" id="GO:0008137">
    <property type="term" value="F:NADH dehydrogenase (ubiquinone) activity"/>
    <property type="evidence" value="ECO:0007669"/>
    <property type="project" value="UniProtKB-UniRule"/>
</dbReference>
<comment type="function">
    <text evidence="2">NDH-1 shuttles electrons from NADH, via FMN and iron-sulfur (Fe-S) centers, to quinones in the respiratory chain. Couples the redox reaction to proton translocation (for every two electrons transferred, four hydrogen ions are translocated across the cytoplasmic membrane), and thus conserves the redox energy in a proton gradient.</text>
</comment>
<comment type="similarity">
    <text evidence="1 2">Belongs to the complex I subunit 6 family.</text>
</comment>